<dbReference type="AlphaFoldDB" id="A0A097IFY5"/>
<dbReference type="Proteomes" id="UP000029914">
    <property type="component" value="Chromosome"/>
</dbReference>
<dbReference type="PROSITE" id="PS50234">
    <property type="entry name" value="VWFA"/>
    <property type="match status" value="1"/>
</dbReference>
<reference evidence="3 4" key="1">
    <citation type="submission" date="2013-09" db="EMBL/GenBank/DDBJ databases">
        <title>Complete genome sequence of Corynebacterium doosanense CAU 212(T) (=DSM 45436(T)), isolated from activated sludge.</title>
        <authorList>
            <person name="Schaffert L."/>
            <person name="Albersmeier A."/>
            <person name="Kalinowski J."/>
            <person name="Ruckert C."/>
        </authorList>
    </citation>
    <scope>NUCLEOTIDE SEQUENCE [LARGE SCALE GENOMIC DNA]</scope>
    <source>
        <strain evidence="3 4">CAU 212</strain>
    </source>
</reference>
<name>A0A097IFY5_9CORY</name>
<dbReference type="PROSITE" id="PS51257">
    <property type="entry name" value="PROKAR_LIPOPROTEIN"/>
    <property type="match status" value="1"/>
</dbReference>
<evidence type="ECO:0000313" key="4">
    <source>
        <dbReference type="Proteomes" id="UP000029914"/>
    </source>
</evidence>
<protein>
    <recommendedName>
        <fullName evidence="2">VWFA domain-containing protein</fullName>
    </recommendedName>
</protein>
<feature type="domain" description="VWFA" evidence="2">
    <location>
        <begin position="337"/>
        <end position="523"/>
    </location>
</feature>
<dbReference type="OrthoDB" id="3170630at2"/>
<dbReference type="HOGENOM" id="CLU_029847_1_0_11"/>
<organism evidence="3 4">
    <name type="scientific">Corynebacterium doosanense CAU 212 = DSM 45436</name>
    <dbReference type="NCBI Taxonomy" id="558173"/>
    <lineage>
        <taxon>Bacteria</taxon>
        <taxon>Bacillati</taxon>
        <taxon>Actinomycetota</taxon>
        <taxon>Actinomycetes</taxon>
        <taxon>Mycobacteriales</taxon>
        <taxon>Corynebacteriaceae</taxon>
        <taxon>Corynebacterium</taxon>
    </lineage>
</organism>
<dbReference type="eggNOG" id="COG1840">
    <property type="taxonomic scope" value="Bacteria"/>
</dbReference>
<dbReference type="SMART" id="SM00327">
    <property type="entry name" value="VWA"/>
    <property type="match status" value="1"/>
</dbReference>
<dbReference type="STRING" id="558173.CDOO_06935"/>
<proteinExistence type="predicted"/>
<evidence type="ECO:0000256" key="1">
    <source>
        <dbReference type="SAM" id="SignalP"/>
    </source>
</evidence>
<dbReference type="Gene3D" id="3.40.50.410">
    <property type="entry name" value="von Willebrand factor, type A domain"/>
    <property type="match status" value="1"/>
</dbReference>
<dbReference type="CDD" id="cd00198">
    <property type="entry name" value="vWFA"/>
    <property type="match status" value="1"/>
</dbReference>
<sequence>MIATSRRLLITAVLAVTALFAAACSGLPALTRDDEPLSIVAATELEGLAPALEEASDDLGFPITVEYPGGTLTNSRELADGVFDHQVDATWFATNRYVHLRGAGDKLADSHEIASSPVGFGVQSATARELGWDARQPTWAEIRDAATGEDFTFGMTDPTSSNSGFSALVSVATALADTGTALTTQDIERVAPDLRGFFAGQALTSGSSGWLAQAFEERPDSVDAIINYESVLTDLRHDGMDIQVVVPADGVISADYPLSTMAEPAHDGAGEQVAALAQWFAEHPEKLTEASLRPTTGGDLPAELADTSVIELPFPGSMAVTDELLAAYANELRRPGSTAFVLDTSGSMEGERLSSLQNIMHSLIDGTAATPLGEVGLRDNEQVSLIPFASAPRQPTEVTFDREDGAIRDTLNYQVSDFRADGSTAIYEALRVAYDDVDASGGSIPSIVLMTDGELTEGMTFEQFRNFHAGLSPQQQDVPVFVILYGEANAREMAALAELTGGKVFNALDGDLAEAFKEIRAYQ</sequence>
<dbReference type="SUPFAM" id="SSF53850">
    <property type="entry name" value="Periplasmic binding protein-like II"/>
    <property type="match status" value="1"/>
</dbReference>
<dbReference type="RefSeq" id="WP_018022455.1">
    <property type="nucleotide sequence ID" value="NZ_AQUX01000008.1"/>
</dbReference>
<evidence type="ECO:0000313" key="3">
    <source>
        <dbReference type="EMBL" id="AIT61017.1"/>
    </source>
</evidence>
<evidence type="ECO:0000259" key="2">
    <source>
        <dbReference type="PROSITE" id="PS50234"/>
    </source>
</evidence>
<dbReference type="EMBL" id="CP006764">
    <property type="protein sequence ID" value="AIT61017.1"/>
    <property type="molecule type" value="Genomic_DNA"/>
</dbReference>
<accession>A0A097IFY5</accession>
<feature type="signal peptide" evidence="1">
    <location>
        <begin position="1"/>
        <end position="23"/>
    </location>
</feature>
<dbReference type="InterPro" id="IPR002035">
    <property type="entry name" value="VWF_A"/>
</dbReference>
<dbReference type="KEGG" id="cdo:CDOO_06935"/>
<feature type="chain" id="PRO_5001935825" description="VWFA domain-containing protein" evidence="1">
    <location>
        <begin position="24"/>
        <end position="523"/>
    </location>
</feature>
<gene>
    <name evidence="3" type="ORF">CDOO_06935</name>
</gene>
<keyword evidence="1" id="KW-0732">Signal</keyword>
<dbReference type="Pfam" id="PF00092">
    <property type="entry name" value="VWA"/>
    <property type="match status" value="1"/>
</dbReference>
<dbReference type="eggNOG" id="COG2304">
    <property type="taxonomic scope" value="Bacteria"/>
</dbReference>
<dbReference type="SUPFAM" id="SSF53300">
    <property type="entry name" value="vWA-like"/>
    <property type="match status" value="1"/>
</dbReference>
<dbReference type="InterPro" id="IPR036465">
    <property type="entry name" value="vWFA_dom_sf"/>
</dbReference>
<keyword evidence="4" id="KW-1185">Reference proteome</keyword>